<feature type="non-terminal residue" evidence="1">
    <location>
        <position position="77"/>
    </location>
</feature>
<evidence type="ECO:0000313" key="1">
    <source>
        <dbReference type="EMBL" id="CAG8809059.1"/>
    </source>
</evidence>
<name>A0A9N9PBL4_9GLOM</name>
<dbReference type="Proteomes" id="UP000789396">
    <property type="component" value="Unassembled WGS sequence"/>
</dbReference>
<comment type="caution">
    <text evidence="1">The sequence shown here is derived from an EMBL/GenBank/DDBJ whole genome shotgun (WGS) entry which is preliminary data.</text>
</comment>
<dbReference type="AlphaFoldDB" id="A0A9N9PBL4"/>
<accession>A0A9N9PBL4</accession>
<dbReference type="EMBL" id="CAJVPZ010082224">
    <property type="protein sequence ID" value="CAG8809059.1"/>
    <property type="molecule type" value="Genomic_DNA"/>
</dbReference>
<feature type="non-terminal residue" evidence="1">
    <location>
        <position position="1"/>
    </location>
</feature>
<protein>
    <submittedName>
        <fullName evidence="1">12663_t:CDS:1</fullName>
    </submittedName>
</protein>
<sequence>YKIVFCQKIKICQDITLKAVLNVTVVIVLLTSVHNEPNSQNSQINEFDGPNQFNQQPPFVGPKHHIGSFQQHSHYIG</sequence>
<reference evidence="1" key="1">
    <citation type="submission" date="2021-06" db="EMBL/GenBank/DDBJ databases">
        <authorList>
            <person name="Kallberg Y."/>
            <person name="Tangrot J."/>
            <person name="Rosling A."/>
        </authorList>
    </citation>
    <scope>NUCLEOTIDE SEQUENCE</scope>
    <source>
        <strain evidence="1">IN212</strain>
    </source>
</reference>
<proteinExistence type="predicted"/>
<evidence type="ECO:0000313" key="2">
    <source>
        <dbReference type="Proteomes" id="UP000789396"/>
    </source>
</evidence>
<gene>
    <name evidence="1" type="ORF">RFULGI_LOCUS18546</name>
</gene>
<keyword evidence="2" id="KW-1185">Reference proteome</keyword>
<organism evidence="1 2">
    <name type="scientific">Racocetra fulgida</name>
    <dbReference type="NCBI Taxonomy" id="60492"/>
    <lineage>
        <taxon>Eukaryota</taxon>
        <taxon>Fungi</taxon>
        <taxon>Fungi incertae sedis</taxon>
        <taxon>Mucoromycota</taxon>
        <taxon>Glomeromycotina</taxon>
        <taxon>Glomeromycetes</taxon>
        <taxon>Diversisporales</taxon>
        <taxon>Gigasporaceae</taxon>
        <taxon>Racocetra</taxon>
    </lineage>
</organism>